<keyword evidence="2" id="KW-1185">Reference proteome</keyword>
<sequence>MEITTVDLDAPPQLWARWVAQAAALATIGYRDVYWIDAAGAHHDDHGGNWSRLVLIDGDRAVLFGYDHEYSRTVDHSPPIDVLADAPEWLPWPDLTTAANVNQLGYAYWYDKAWHRVAYPHDLGDDGLLATVREVIDDEQALLALREIVFEWGRHGPADSARERASVDAAADRLLAAAYARTVDETVLWNLLGRISAVRPDPRAGVAAAARGGGVPGSTAPFAPAVAARPVRRRVRALSDEQHQQLVWTAMRQAQELDRPDETTYPAPPELTALVTWARDRAPRGDGRCSVLFQLEIDGSSEQPGEFPPATREGENSWTAYREANDLARALWTAEDSGGRGRWLFVRVETSATEFRVERRWDSWPEWWEYDGITGPWLDQLNAEMTHRSPHWRPDWAVLLDTEVAWSGPPDRYAHLLN</sequence>
<dbReference type="AlphaFoldDB" id="A0AAE3W0Z6"/>
<dbReference type="RefSeq" id="WP_307241469.1">
    <property type="nucleotide sequence ID" value="NZ_JAUSUZ010000001.1"/>
</dbReference>
<dbReference type="Proteomes" id="UP001240236">
    <property type="component" value="Unassembled WGS sequence"/>
</dbReference>
<proteinExistence type="predicted"/>
<dbReference type="EMBL" id="JAUSUZ010000001">
    <property type="protein sequence ID" value="MDQ0367434.1"/>
    <property type="molecule type" value="Genomic_DNA"/>
</dbReference>
<evidence type="ECO:0000313" key="1">
    <source>
        <dbReference type="EMBL" id="MDQ0367434.1"/>
    </source>
</evidence>
<organism evidence="1 2">
    <name type="scientific">Catenuloplanes indicus</name>
    <dbReference type="NCBI Taxonomy" id="137267"/>
    <lineage>
        <taxon>Bacteria</taxon>
        <taxon>Bacillati</taxon>
        <taxon>Actinomycetota</taxon>
        <taxon>Actinomycetes</taxon>
        <taxon>Micromonosporales</taxon>
        <taxon>Micromonosporaceae</taxon>
        <taxon>Catenuloplanes</taxon>
    </lineage>
</organism>
<comment type="caution">
    <text evidence="1">The sequence shown here is derived from an EMBL/GenBank/DDBJ whole genome shotgun (WGS) entry which is preliminary data.</text>
</comment>
<evidence type="ECO:0000313" key="2">
    <source>
        <dbReference type="Proteomes" id="UP001240236"/>
    </source>
</evidence>
<accession>A0AAE3W0Z6</accession>
<name>A0AAE3W0Z6_9ACTN</name>
<gene>
    <name evidence="1" type="ORF">J2S42_004103</name>
</gene>
<protein>
    <submittedName>
        <fullName evidence="1">Uncharacterized protein</fullName>
    </submittedName>
</protein>
<reference evidence="1 2" key="1">
    <citation type="submission" date="2023-07" db="EMBL/GenBank/DDBJ databases">
        <title>Sequencing the genomes of 1000 actinobacteria strains.</title>
        <authorList>
            <person name="Klenk H.-P."/>
        </authorList>
    </citation>
    <scope>NUCLEOTIDE SEQUENCE [LARGE SCALE GENOMIC DNA]</scope>
    <source>
        <strain evidence="1 2">DSM 44709</strain>
    </source>
</reference>